<evidence type="ECO:0000313" key="3">
    <source>
        <dbReference type="EMBL" id="CEP15098.1"/>
    </source>
</evidence>
<evidence type="ECO:0000256" key="1">
    <source>
        <dbReference type="SAM" id="Coils"/>
    </source>
</evidence>
<feature type="coiled-coil region" evidence="1">
    <location>
        <begin position="126"/>
        <end position="163"/>
    </location>
</feature>
<organism evidence="3 4">
    <name type="scientific">Parasitella parasitica</name>
    <dbReference type="NCBI Taxonomy" id="35722"/>
    <lineage>
        <taxon>Eukaryota</taxon>
        <taxon>Fungi</taxon>
        <taxon>Fungi incertae sedis</taxon>
        <taxon>Mucoromycota</taxon>
        <taxon>Mucoromycotina</taxon>
        <taxon>Mucoromycetes</taxon>
        <taxon>Mucorales</taxon>
        <taxon>Mucorineae</taxon>
        <taxon>Mucoraceae</taxon>
        <taxon>Parasitella</taxon>
    </lineage>
</organism>
<evidence type="ECO:0000313" key="4">
    <source>
        <dbReference type="Proteomes" id="UP000054107"/>
    </source>
</evidence>
<dbReference type="OrthoDB" id="2256642at2759"/>
<proteinExistence type="predicted"/>
<gene>
    <name evidence="3" type="primary">PARPA_09299.1 scaffold 36060</name>
</gene>
<sequence length="247" mass="28204">MSTKENVMPLTEKSENQNAVIDAKKSVSSNKEASKHIISKPGLQETKVNQTKIRVAEEKPASTIIHKKEEIVVYTPETSRRSPSPHSFEQLRDYPESKIKIHHRKEPNFLQSEPSIATTKDSATSKAETVNIKDELQQAIKQKEELVAKIQSASKELTSKKQQALEIKHKLEQMTKYRASIELNKKEMAENLTIFEELSSILETANEKGLHFDEVLAKYDDEINSLLDELSLTKYDIEEFKESHSQL</sequence>
<protein>
    <submittedName>
        <fullName evidence="3">Uncharacterized protein</fullName>
    </submittedName>
</protein>
<name>A0A0B7NJH3_9FUNG</name>
<reference evidence="3 4" key="1">
    <citation type="submission" date="2014-09" db="EMBL/GenBank/DDBJ databases">
        <authorList>
            <person name="Ellenberger Sabrina"/>
        </authorList>
    </citation>
    <scope>NUCLEOTIDE SEQUENCE [LARGE SCALE GENOMIC DNA]</scope>
    <source>
        <strain evidence="3 4">CBS 412.66</strain>
    </source>
</reference>
<keyword evidence="4" id="KW-1185">Reference proteome</keyword>
<evidence type="ECO:0000256" key="2">
    <source>
        <dbReference type="SAM" id="MobiDB-lite"/>
    </source>
</evidence>
<keyword evidence="1" id="KW-0175">Coiled coil</keyword>
<accession>A0A0B7NJH3</accession>
<dbReference type="AlphaFoldDB" id="A0A0B7NJH3"/>
<feature type="region of interest" description="Disordered" evidence="2">
    <location>
        <begin position="1"/>
        <end position="43"/>
    </location>
</feature>
<dbReference type="EMBL" id="LN731879">
    <property type="protein sequence ID" value="CEP15098.1"/>
    <property type="molecule type" value="Genomic_DNA"/>
</dbReference>
<dbReference type="Proteomes" id="UP000054107">
    <property type="component" value="Unassembled WGS sequence"/>
</dbReference>